<protein>
    <submittedName>
        <fullName evidence="2">Longin domain-containing protein</fullName>
    </submittedName>
</protein>
<name>A0A0M3HNT3_ASCLU</name>
<reference evidence="2" key="1">
    <citation type="submission" date="2017-02" db="UniProtKB">
        <authorList>
            <consortium name="WormBaseParasite"/>
        </authorList>
    </citation>
    <scope>IDENTIFICATION</scope>
</reference>
<evidence type="ECO:0000313" key="2">
    <source>
        <dbReference type="WBParaSite" id="ALUE_0000341701-mRNA-1"/>
    </source>
</evidence>
<evidence type="ECO:0000313" key="1">
    <source>
        <dbReference type="Proteomes" id="UP000036681"/>
    </source>
</evidence>
<accession>A0A0M3HNT3</accession>
<sequence>MPDRADHVSLYVQGSSMNGSSAGQVTQGDLRSYLAFGKVRRQDTNTKFSTVEFFGSSGTLYHQQGMVCMCRDDSFMVLCVIRVAENDIPLVYGYEDIINSMVVSERIMFCRSFSSWVVHY</sequence>
<keyword evidence="1" id="KW-1185">Reference proteome</keyword>
<dbReference type="Proteomes" id="UP000036681">
    <property type="component" value="Unplaced"/>
</dbReference>
<organism evidence="1 2">
    <name type="scientific">Ascaris lumbricoides</name>
    <name type="common">Giant roundworm</name>
    <dbReference type="NCBI Taxonomy" id="6252"/>
    <lineage>
        <taxon>Eukaryota</taxon>
        <taxon>Metazoa</taxon>
        <taxon>Ecdysozoa</taxon>
        <taxon>Nematoda</taxon>
        <taxon>Chromadorea</taxon>
        <taxon>Rhabditida</taxon>
        <taxon>Spirurina</taxon>
        <taxon>Ascaridomorpha</taxon>
        <taxon>Ascaridoidea</taxon>
        <taxon>Ascarididae</taxon>
        <taxon>Ascaris</taxon>
    </lineage>
</organism>
<dbReference type="AlphaFoldDB" id="A0A0M3HNT3"/>
<dbReference type="WBParaSite" id="ALUE_0000341701-mRNA-1">
    <property type="protein sequence ID" value="ALUE_0000341701-mRNA-1"/>
    <property type="gene ID" value="ALUE_0000341701"/>
</dbReference>
<proteinExistence type="predicted"/>